<dbReference type="InterPro" id="IPR050469">
    <property type="entry name" value="Diguanylate_Cyclase"/>
</dbReference>
<evidence type="ECO:0000256" key="1">
    <source>
        <dbReference type="ARBA" id="ARBA00001946"/>
    </source>
</evidence>
<evidence type="ECO:0000256" key="3">
    <source>
        <dbReference type="ARBA" id="ARBA00034247"/>
    </source>
</evidence>
<dbReference type="Pfam" id="PF13181">
    <property type="entry name" value="TPR_8"/>
    <property type="match status" value="1"/>
</dbReference>
<sequence length="668" mass="75207">MQKILKTLFLFFAIFSGITHASVEKTQSFEKTLSGVQSILYSVPIKARALLSELEKVELKQNQPLPLLVRYYLQKATVDLLLNDPESAITAANSGIELAKNDPLLKADLYLMQLRLGQARILQGEEALVLDQLDNLLSESKKLNNPSVTAEILLVKGEAYKAQNDYDVSMAAFMSSLEAAKATQDALLVERIASSLGGTLVKLNGFDKASLLLDKSYQFFRERKMSFNQLLVKLDMAELAKKQGDKKQALLEYKQALQIAQILGDGSHRFRINLQIADLLLQSGDTKSMARYLKQTDALRQRETIRYYISKYNYLKANQSLLSGNFQGAIDLVTPLITGQTELARLYRTEIDLYLVASKAHFGLGDYKNAYLTLLDYQNRFNNFSADEQVDNLERQQMLFNLEKLKAENQHLSWNNVLQTLELKTNEDKVEYLNVLVVAGVLATVVATLAALWINRRRARWGKIANTDSLTGLYNRRYLSSQLDILKSGMENDSDPVCCLLLDVDHFKKVNDTHGHPVGDKVLTGIAELFKNNLRRNDICSRVGGEEFMLLLPSSHLEQAQLIAEDLRTRISELSFMTEQGDEFSVTASFGVSAVDSNQSLSDIYSEVDKLLYRAKQNGRNRVESSGQNSSDNSTEQAAEDASSMSDKFSQLSRGMRRLKFRFAQHFS</sequence>
<keyword evidence="9" id="KW-1185">Reference proteome</keyword>
<dbReference type="SUPFAM" id="SSF48452">
    <property type="entry name" value="TPR-like"/>
    <property type="match status" value="2"/>
</dbReference>
<dbReference type="SMART" id="SM00267">
    <property type="entry name" value="GGDEF"/>
    <property type="match status" value="1"/>
</dbReference>
<dbReference type="OrthoDB" id="6191081at2"/>
<dbReference type="EMBL" id="FIZY01000030">
    <property type="protein sequence ID" value="CZF84483.1"/>
    <property type="molecule type" value="Genomic_DNA"/>
</dbReference>
<keyword evidence="5" id="KW-0812">Transmembrane</keyword>
<dbReference type="SMART" id="SM00028">
    <property type="entry name" value="TPR"/>
    <property type="match status" value="3"/>
</dbReference>
<feature type="region of interest" description="Disordered" evidence="4">
    <location>
        <begin position="619"/>
        <end position="649"/>
    </location>
</feature>
<name>A0A128FCE9_9GAMM</name>
<evidence type="ECO:0000256" key="6">
    <source>
        <dbReference type="SAM" id="SignalP"/>
    </source>
</evidence>
<protein>
    <recommendedName>
        <fullName evidence="2">diguanylate cyclase</fullName>
        <ecNumber evidence="2">2.7.7.65</ecNumber>
    </recommendedName>
</protein>
<accession>A0A128FCE9</accession>
<keyword evidence="5" id="KW-1133">Transmembrane helix</keyword>
<dbReference type="InterPro" id="IPR019734">
    <property type="entry name" value="TPR_rpt"/>
</dbReference>
<dbReference type="PANTHER" id="PTHR45138:SF9">
    <property type="entry name" value="DIGUANYLATE CYCLASE DGCM-RELATED"/>
    <property type="match status" value="1"/>
</dbReference>
<dbReference type="InterPro" id="IPR000160">
    <property type="entry name" value="GGDEF_dom"/>
</dbReference>
<feature type="domain" description="GGDEF" evidence="7">
    <location>
        <begin position="495"/>
        <end position="628"/>
    </location>
</feature>
<reference evidence="9" key="1">
    <citation type="submission" date="2016-02" db="EMBL/GenBank/DDBJ databases">
        <authorList>
            <person name="Rodrigo-Torres Lidia"/>
            <person name="Arahal R.David."/>
        </authorList>
    </citation>
    <scope>NUCLEOTIDE SEQUENCE [LARGE SCALE GENOMIC DNA]</scope>
    <source>
        <strain evidence="9">CECT 8713</strain>
    </source>
</reference>
<dbReference type="Pfam" id="PF00990">
    <property type="entry name" value="GGDEF"/>
    <property type="match status" value="1"/>
</dbReference>
<dbReference type="AlphaFoldDB" id="A0A128FCE9"/>
<feature type="chain" id="PRO_5007282345" description="diguanylate cyclase" evidence="6">
    <location>
        <begin position="22"/>
        <end position="668"/>
    </location>
</feature>
<comment type="catalytic activity">
    <reaction evidence="3">
        <text>2 GTP = 3',3'-c-di-GMP + 2 diphosphate</text>
        <dbReference type="Rhea" id="RHEA:24898"/>
        <dbReference type="ChEBI" id="CHEBI:33019"/>
        <dbReference type="ChEBI" id="CHEBI:37565"/>
        <dbReference type="ChEBI" id="CHEBI:58805"/>
        <dbReference type="EC" id="2.7.7.65"/>
    </reaction>
</comment>
<keyword evidence="6" id="KW-0732">Signal</keyword>
<evidence type="ECO:0000256" key="2">
    <source>
        <dbReference type="ARBA" id="ARBA00012528"/>
    </source>
</evidence>
<dbReference type="InterPro" id="IPR043128">
    <property type="entry name" value="Rev_trsase/Diguanyl_cyclase"/>
</dbReference>
<evidence type="ECO:0000256" key="5">
    <source>
        <dbReference type="SAM" id="Phobius"/>
    </source>
</evidence>
<dbReference type="Gene3D" id="3.30.70.270">
    <property type="match status" value="1"/>
</dbReference>
<keyword evidence="5" id="KW-0472">Membrane</keyword>
<dbReference type="InterPro" id="IPR011990">
    <property type="entry name" value="TPR-like_helical_dom_sf"/>
</dbReference>
<dbReference type="GO" id="GO:0052621">
    <property type="term" value="F:diguanylate cyclase activity"/>
    <property type="evidence" value="ECO:0007669"/>
    <property type="project" value="UniProtKB-EC"/>
</dbReference>
<dbReference type="FunFam" id="3.30.70.270:FF:000001">
    <property type="entry name" value="Diguanylate cyclase domain protein"/>
    <property type="match status" value="1"/>
</dbReference>
<dbReference type="PROSITE" id="PS50887">
    <property type="entry name" value="GGDEF"/>
    <property type="match status" value="1"/>
</dbReference>
<dbReference type="Proteomes" id="UP000073601">
    <property type="component" value="Unassembled WGS sequence"/>
</dbReference>
<dbReference type="NCBIfam" id="TIGR00254">
    <property type="entry name" value="GGDEF"/>
    <property type="match status" value="1"/>
</dbReference>
<gene>
    <name evidence="8" type="primary">pleD_5</name>
    <name evidence="8" type="ORF">GMA8713_03119</name>
</gene>
<feature type="transmembrane region" description="Helical" evidence="5">
    <location>
        <begin position="432"/>
        <end position="454"/>
    </location>
</feature>
<dbReference type="PANTHER" id="PTHR45138">
    <property type="entry name" value="REGULATORY COMPONENTS OF SENSORY TRANSDUCTION SYSTEM"/>
    <property type="match status" value="1"/>
</dbReference>
<evidence type="ECO:0000313" key="9">
    <source>
        <dbReference type="Proteomes" id="UP000073601"/>
    </source>
</evidence>
<feature type="signal peptide" evidence="6">
    <location>
        <begin position="1"/>
        <end position="21"/>
    </location>
</feature>
<comment type="cofactor">
    <cofactor evidence="1">
        <name>Mg(2+)</name>
        <dbReference type="ChEBI" id="CHEBI:18420"/>
    </cofactor>
</comment>
<dbReference type="InterPro" id="IPR029787">
    <property type="entry name" value="Nucleotide_cyclase"/>
</dbReference>
<dbReference type="CDD" id="cd01949">
    <property type="entry name" value="GGDEF"/>
    <property type="match status" value="1"/>
</dbReference>
<proteinExistence type="predicted"/>
<dbReference type="EC" id="2.7.7.65" evidence="2"/>
<dbReference type="RefSeq" id="WP_062711785.1">
    <property type="nucleotide sequence ID" value="NZ_CAWRCI010000030.1"/>
</dbReference>
<evidence type="ECO:0000256" key="4">
    <source>
        <dbReference type="SAM" id="MobiDB-lite"/>
    </source>
</evidence>
<dbReference type="Gene3D" id="1.25.40.10">
    <property type="entry name" value="Tetratricopeptide repeat domain"/>
    <property type="match status" value="1"/>
</dbReference>
<evidence type="ECO:0000313" key="8">
    <source>
        <dbReference type="EMBL" id="CZF84483.1"/>
    </source>
</evidence>
<dbReference type="SUPFAM" id="SSF55073">
    <property type="entry name" value="Nucleotide cyclase"/>
    <property type="match status" value="1"/>
</dbReference>
<organism evidence="8 9">
    <name type="scientific">Grimontia marina</name>
    <dbReference type="NCBI Taxonomy" id="646534"/>
    <lineage>
        <taxon>Bacteria</taxon>
        <taxon>Pseudomonadati</taxon>
        <taxon>Pseudomonadota</taxon>
        <taxon>Gammaproteobacteria</taxon>
        <taxon>Vibrionales</taxon>
        <taxon>Vibrionaceae</taxon>
        <taxon>Grimontia</taxon>
    </lineage>
</organism>
<evidence type="ECO:0000259" key="7">
    <source>
        <dbReference type="PROSITE" id="PS50887"/>
    </source>
</evidence>